<dbReference type="Gene3D" id="1.10.10.10">
    <property type="entry name" value="Winged helix-like DNA-binding domain superfamily/Winged helix DNA-binding domain"/>
    <property type="match status" value="1"/>
</dbReference>
<feature type="compositionally biased region" description="Basic and acidic residues" evidence="6">
    <location>
        <begin position="1494"/>
        <end position="1511"/>
    </location>
</feature>
<dbReference type="OrthoDB" id="10258141at2759"/>
<feature type="compositionally biased region" description="Basic and acidic residues" evidence="6">
    <location>
        <begin position="209"/>
        <end position="221"/>
    </location>
</feature>
<dbReference type="Pfam" id="PF02257">
    <property type="entry name" value="RFX_DNA_binding"/>
    <property type="match status" value="1"/>
</dbReference>
<evidence type="ECO:0000256" key="6">
    <source>
        <dbReference type="SAM" id="MobiDB-lite"/>
    </source>
</evidence>
<dbReference type="GO" id="GO:0005770">
    <property type="term" value="C:late endosome"/>
    <property type="evidence" value="ECO:0007669"/>
    <property type="project" value="TreeGrafter"/>
</dbReference>
<dbReference type="PROSITE" id="PS51526">
    <property type="entry name" value="RFX_DBD"/>
    <property type="match status" value="1"/>
</dbReference>
<sequence>MANVQPIYLSAIAAPNIEESALASATRSSPVTDETGIAAYVIAATSATTGGATAEQTAIAPSTKAPKSPVSLIPVTAVTASSSKTTVTNAIITTTASAGSSSSSSKELDENGIAQANRVSPLTVTWLLDNYELADGVSLPRSQLYNHYLRHCSERNLEAVNQASFGKLIRSVFTNLKTRRLGTRRGRYEDGSNDARQATESSDGMGETDVAHTQETEESKVGHNCGSLNANSPPGLLEEPPSPPQLPKINVSAAIETAGSQDGEITSTDLLQFQAAYEEMNDNVLSAIMKIQFNSVGEIWSMFWKQSHEDAQLAGLDSLTPLPREKFYRICSNPTVQEFVRSADCYFYQHLISILVPNVLKPISSSLTQSVRNFAKGLEDWMTSAVIGIPREMLKVKISTVCALAQALRRYTSLNHLAQAARAVLCNEAQIQQMLADIDRVDFRNVQEQASWVCDCDEKSVAPVKESFMSTLEQQKTLEQWADWLTGVVDRALEPFKGTPDFPKAAKKLLLKWSFYSSMVIRDLTLRSAASFGSFHLIRLLYDEYMFYLVEHRVAESLKETPISIMSSNIQIRCISKKIPSRVSQIQPQEMSWETDLGEDSDGGGSSSVELNAFAQPPLKKAKKVVKEEDVGDTALASALRPAPTSPPPLMRINGMSGVDSSGSTADSATSRARMAPTMNSMNDEQAKLLEESLNVVKTQGFQMKRWLDKQKLMEALKFASNMLSELRTSQLSPKSYYELYMAVTDELRHLECFLLDEFRKGKKIADLYELVQFAGNIIPRLYLLITVGVVYIKINPSSKQDILRDLVEMCRGVQHPLRGLFLRNYLLQETRGILADGDSKSNGTGEEAGEGLEDEHKQAHLYPPQVQDTIEYVLLNFGEMNKLWVRMQHQGHTRERDKREKERLELKILVGTNLSILSQIEGVTLEKYIKTVLPSLLEQVVSCRDAIAQEYLMECIIQVFPDEFHLATLTPFLKACAELHPMVNVKSVIVGLLDRLAMFAQKGDGEGIPESIPLFDIFSVQIASLTKTRPQMPKEDSVALHVSLINMAMKCYPDRQDLVDKSLLSAQGALGDGTSKVQASTALGRELFRLLRIPVDSFPNVLLVFQLQNYKKLMDFLDFLGRRNLSMYIANSILNKEQEIPSASDVESLLDLISPLIVDQADADYSQIDDEDFSEEQNLVARLVHLFQAPAGDTQTQYHVIQAAKKSFGLGGRKRCRYTLPPLIFEAFSLARKFKDSSSEDKKWGMKCEKIFQTARTLIMGLVKSEHMELSLRLFLQGASWAAKLEFPGHETVAYDFVSAAVSLYEDELSDSKSQVAALSLIIGTVRELKCFGEENHETLRRQLASAKLLKKADQCRVLCLVSHLFWSAETTESSGPIERGADVAKCLKKALKTAEGCMDTNVQVQLHVEVLDLMLFFVERNNEELSQELINKLLARIREMMGSLDSTEEEAEQIRTHFRNTLEHIRFRISVGDCPALEGLNVMPPSSTNLKSESDEKSDAKAEAEPILS</sequence>
<dbReference type="GO" id="GO:0006355">
    <property type="term" value="P:regulation of DNA-templated transcription"/>
    <property type="evidence" value="ECO:0007669"/>
    <property type="project" value="InterPro"/>
</dbReference>
<evidence type="ECO:0000256" key="1">
    <source>
        <dbReference type="ARBA" id="ARBA00004170"/>
    </source>
</evidence>
<evidence type="ECO:0000256" key="3">
    <source>
        <dbReference type="ARBA" id="ARBA00022448"/>
    </source>
</evidence>
<dbReference type="Pfam" id="PF25340">
    <property type="entry name" value="BCD_RFX"/>
    <property type="match status" value="1"/>
</dbReference>
<comment type="similarity">
    <text evidence="2">Belongs to the VPS35 family.</text>
</comment>
<evidence type="ECO:0000256" key="4">
    <source>
        <dbReference type="ARBA" id="ARBA00022927"/>
    </source>
</evidence>
<dbReference type="InterPro" id="IPR036390">
    <property type="entry name" value="WH_DNA-bd_sf"/>
</dbReference>
<keyword evidence="4" id="KW-0653">Protein transport</keyword>
<keyword evidence="5" id="KW-0472">Membrane</keyword>
<dbReference type="SUPFAM" id="SSF46785">
    <property type="entry name" value="Winged helix' DNA-binding domain"/>
    <property type="match status" value="1"/>
</dbReference>
<dbReference type="Gene3D" id="1.25.40.660">
    <property type="entry name" value="Vacuolar protein sorting-associated protein 35, helical subcomplex Vps35-C"/>
    <property type="match status" value="1"/>
</dbReference>
<evidence type="ECO:0000256" key="5">
    <source>
        <dbReference type="ARBA" id="ARBA00023136"/>
    </source>
</evidence>
<dbReference type="InterPro" id="IPR057321">
    <property type="entry name" value="RFX1-4/6/8-like_BCD"/>
</dbReference>
<keyword evidence="3" id="KW-0813">Transport</keyword>
<dbReference type="InterPro" id="IPR036388">
    <property type="entry name" value="WH-like_DNA-bd_sf"/>
</dbReference>
<dbReference type="InterPro" id="IPR042491">
    <property type="entry name" value="Vps35_C"/>
</dbReference>
<feature type="region of interest" description="Disordered" evidence="6">
    <location>
        <begin position="1484"/>
        <end position="1511"/>
    </location>
</feature>
<dbReference type="PANTHER" id="PTHR11099">
    <property type="entry name" value="VACUOLAR SORTING PROTEIN 35"/>
    <property type="match status" value="1"/>
</dbReference>
<dbReference type="PANTHER" id="PTHR11099:SF0">
    <property type="entry name" value="VACUOLAR PROTEIN SORTING-ASSOCIATED PROTEIN 35"/>
    <property type="match status" value="1"/>
</dbReference>
<accession>A0A7R8W5S9</accession>
<dbReference type="InterPro" id="IPR005378">
    <property type="entry name" value="Vps35"/>
</dbReference>
<feature type="region of interest" description="Disordered" evidence="6">
    <location>
        <begin position="838"/>
        <end position="859"/>
    </location>
</feature>
<comment type="subcellular location">
    <subcellularLocation>
        <location evidence="1">Membrane</location>
        <topology evidence="1">Peripheral membrane protein</topology>
    </subcellularLocation>
</comment>
<protein>
    <submittedName>
        <fullName evidence="7">Uncharacterized protein</fullName>
    </submittedName>
</protein>
<dbReference type="GO" id="GO:0042147">
    <property type="term" value="P:retrograde transport, endosome to Golgi"/>
    <property type="evidence" value="ECO:0007669"/>
    <property type="project" value="InterPro"/>
</dbReference>
<dbReference type="InterPro" id="IPR003150">
    <property type="entry name" value="DNA-bd_RFX"/>
</dbReference>
<evidence type="ECO:0000256" key="2">
    <source>
        <dbReference type="ARBA" id="ARBA00006536"/>
    </source>
</evidence>
<dbReference type="GO" id="GO:0006886">
    <property type="term" value="P:intracellular protein transport"/>
    <property type="evidence" value="ECO:0007669"/>
    <property type="project" value="TreeGrafter"/>
</dbReference>
<gene>
    <name evidence="7" type="ORF">CTOB1V02_LOCUS3360</name>
</gene>
<dbReference type="Pfam" id="PF03635">
    <property type="entry name" value="Vps35"/>
    <property type="match status" value="1"/>
</dbReference>
<dbReference type="EMBL" id="OB660566">
    <property type="protein sequence ID" value="CAD7225418.1"/>
    <property type="molecule type" value="Genomic_DNA"/>
</dbReference>
<dbReference type="GO" id="GO:0003677">
    <property type="term" value="F:DNA binding"/>
    <property type="evidence" value="ECO:0007669"/>
    <property type="project" value="InterPro"/>
</dbReference>
<organism evidence="7">
    <name type="scientific">Cyprideis torosa</name>
    <dbReference type="NCBI Taxonomy" id="163714"/>
    <lineage>
        <taxon>Eukaryota</taxon>
        <taxon>Metazoa</taxon>
        <taxon>Ecdysozoa</taxon>
        <taxon>Arthropoda</taxon>
        <taxon>Crustacea</taxon>
        <taxon>Oligostraca</taxon>
        <taxon>Ostracoda</taxon>
        <taxon>Podocopa</taxon>
        <taxon>Podocopida</taxon>
        <taxon>Cytherocopina</taxon>
        <taxon>Cytheroidea</taxon>
        <taxon>Cytherideidae</taxon>
        <taxon>Cyprideis</taxon>
    </lineage>
</organism>
<proteinExistence type="inferred from homology"/>
<evidence type="ECO:0000313" key="7">
    <source>
        <dbReference type="EMBL" id="CAD7225418.1"/>
    </source>
</evidence>
<dbReference type="GO" id="GO:0005829">
    <property type="term" value="C:cytosol"/>
    <property type="evidence" value="ECO:0007669"/>
    <property type="project" value="GOC"/>
</dbReference>
<feature type="region of interest" description="Disordered" evidence="6">
    <location>
        <begin position="184"/>
        <end position="248"/>
    </location>
</feature>
<name>A0A7R8W5S9_9CRUS</name>
<dbReference type="GO" id="GO:0030906">
    <property type="term" value="C:retromer, cargo-selective complex"/>
    <property type="evidence" value="ECO:0007669"/>
    <property type="project" value="InterPro"/>
</dbReference>
<reference evidence="7" key="1">
    <citation type="submission" date="2020-11" db="EMBL/GenBank/DDBJ databases">
        <authorList>
            <person name="Tran Van P."/>
        </authorList>
    </citation>
    <scope>NUCLEOTIDE SEQUENCE</scope>
</reference>